<dbReference type="InterPro" id="IPR000261">
    <property type="entry name" value="EH_dom"/>
</dbReference>
<dbReference type="SMART" id="SM00027">
    <property type="entry name" value="EH"/>
    <property type="match status" value="1"/>
</dbReference>
<feature type="region of interest" description="Disordered" evidence="2">
    <location>
        <begin position="619"/>
        <end position="650"/>
    </location>
</feature>
<evidence type="ECO:0000256" key="2">
    <source>
        <dbReference type="SAM" id="MobiDB-lite"/>
    </source>
</evidence>
<keyword evidence="1" id="KW-0175">Coiled coil</keyword>
<dbReference type="EMBL" id="HBFQ01052023">
    <property type="protein sequence ID" value="CAD8862749.1"/>
    <property type="molecule type" value="Transcribed_RNA"/>
</dbReference>
<evidence type="ECO:0000256" key="1">
    <source>
        <dbReference type="SAM" id="Coils"/>
    </source>
</evidence>
<feature type="coiled-coil region" evidence="1">
    <location>
        <begin position="851"/>
        <end position="878"/>
    </location>
</feature>
<evidence type="ECO:0000313" key="4">
    <source>
        <dbReference type="EMBL" id="CAD8862749.1"/>
    </source>
</evidence>
<feature type="region of interest" description="Disordered" evidence="2">
    <location>
        <begin position="692"/>
        <end position="712"/>
    </location>
</feature>
<protein>
    <recommendedName>
        <fullName evidence="3">EH domain-containing protein</fullName>
    </recommendedName>
</protein>
<reference evidence="4" key="1">
    <citation type="submission" date="2021-01" db="EMBL/GenBank/DDBJ databases">
        <authorList>
            <person name="Corre E."/>
            <person name="Pelletier E."/>
            <person name="Niang G."/>
            <person name="Scheremetjew M."/>
            <person name="Finn R."/>
            <person name="Kale V."/>
            <person name="Holt S."/>
            <person name="Cochrane G."/>
            <person name="Meng A."/>
            <person name="Brown T."/>
            <person name="Cohen L."/>
        </authorList>
    </citation>
    <scope>NUCLEOTIDE SEQUENCE</scope>
</reference>
<dbReference type="SUPFAM" id="SSF47473">
    <property type="entry name" value="EF-hand"/>
    <property type="match status" value="1"/>
</dbReference>
<feature type="compositionally biased region" description="Basic and acidic residues" evidence="2">
    <location>
        <begin position="549"/>
        <end position="558"/>
    </location>
</feature>
<dbReference type="AlphaFoldDB" id="A0A7S1FEG1"/>
<feature type="region of interest" description="Disordered" evidence="2">
    <location>
        <begin position="543"/>
        <end position="566"/>
    </location>
</feature>
<dbReference type="PROSITE" id="PS50031">
    <property type="entry name" value="EH"/>
    <property type="match status" value="1"/>
</dbReference>
<organism evidence="4">
    <name type="scientific">Noctiluca scintillans</name>
    <name type="common">Sea sparkle</name>
    <name type="synonym">Red tide dinoflagellate</name>
    <dbReference type="NCBI Taxonomy" id="2966"/>
    <lineage>
        <taxon>Eukaryota</taxon>
        <taxon>Sar</taxon>
        <taxon>Alveolata</taxon>
        <taxon>Dinophyceae</taxon>
        <taxon>Noctilucales</taxon>
        <taxon>Noctilucaceae</taxon>
        <taxon>Noctiluca</taxon>
    </lineage>
</organism>
<proteinExistence type="predicted"/>
<name>A0A7S1FEG1_NOCSC</name>
<dbReference type="Pfam" id="PF12763">
    <property type="entry name" value="EH"/>
    <property type="match status" value="1"/>
</dbReference>
<feature type="domain" description="EH" evidence="3">
    <location>
        <begin position="110"/>
        <end position="191"/>
    </location>
</feature>
<gene>
    <name evidence="4" type="ORF">NSCI0253_LOCUS37104</name>
</gene>
<evidence type="ECO:0000259" key="3">
    <source>
        <dbReference type="PROSITE" id="PS50031"/>
    </source>
</evidence>
<sequence>MAWPGALTGMPAGFMAMPQGMPAQPPGMQTMPMGGMMVPQWAMQGIPGIPAQGNVAPQQVVTPQQVVAPQQVGQNAPPTGDLALASLGVSSGMGTGDSFRLVAQSLSTREQQYYKYLWEQTGCEARGEAFGGRAAFQFLSKSSLSREVLKRIWDIADWNGRAQLGWHEFVVTMKLISAAQKRQPFSLERVLDSCSPKSLDCPEFEGLKKMSDFQAAAQTGERRPSNEGLSADGVLDTSAVPQPVAQHPHTATVPVTSAFNDLLETGEDTGSVPQPLEVQPTATMTPDPLDMFPSSAQNPPLSPSPVQLGTSTAENDLFATPANVPQIPARSEAIAPSNAPAWDAFDDTGWGSDSGAAPVPATEAAPLAPQEALPSADFDAFGFDEPAASVDKKATPASDAPAAATLTADAEEWAEFTPAPQGPATGGGTESSWADFAGADAAGPEVASAVPGAAASQGQGTNLWAKMSAFDSLLSEDDVLGGAIEAVQLQDAFRVEALSGPPPAPVEPPSDFDLMGMAFHPVEEAATADAAADDDWGDFAAGDASAAGVDKRPAKSDGSDDDTFGLFPEVPPAEVRRDGIAAAAAALSSVAPVNGIAAAAAALTAASHQPLVTEEDWPASFEWTSPPPAAVSTDTDAKEDTSNLNVEDSCDRSLEPEAAGDAVAEVADTTDATPAWGFDFEAEANEAPNVVAGGDAAHTSSEEISASVPAWPQPSPRVPSLFDEDADFFNSTELTSAPQPVTEVTTSPPAAPIGFDVDFDGFPAPEVPVQPSMPTMEPVSSAQEASWSAFDDDDMWPAPPPAVAAPLATEAAVGPILAPTVPPLAVLPMQEAPSGFEQLALALAALGLYDKAESCQNHAAAEQRLADAEERKKAAIAREDFEGAISFRSEIQNLSTILAQGEVDSWRQLAASGQYDRRLDDVAECLQQRRQRMDDQASRAALHIAIANFREACPSREKPDLERLPQMALSWRSAWHMSRAIETSCSSNMFRFIQVLCVCLGALANILQTCVGSLSQLSDMTEDERHFVLDAKEFQSFVEGLGSLRQLWWRVGQSSELFLPRRGSAGADSAELAALHSGARMYLDEISKAWSEVERMLSGVPLELGQRNFGDSFEGGGSDAALTAPLCPLCLQPTAPSDAEISESSVASALWRGARWHVQCVHFWAQDASTSALMTHFGLADPFVEQS</sequence>
<feature type="region of interest" description="Disordered" evidence="2">
    <location>
        <begin position="215"/>
        <end position="234"/>
    </location>
</feature>
<dbReference type="InterPro" id="IPR011992">
    <property type="entry name" value="EF-hand-dom_pair"/>
</dbReference>
<accession>A0A7S1FEG1</accession>
<dbReference type="Gene3D" id="1.10.238.10">
    <property type="entry name" value="EF-hand"/>
    <property type="match status" value="1"/>
</dbReference>